<keyword evidence="20" id="KW-0548">Nucleotidyltransferase</keyword>
<evidence type="ECO:0000256" key="6">
    <source>
        <dbReference type="ARBA" id="ARBA00005159"/>
    </source>
</evidence>
<feature type="binding site" evidence="19">
    <location>
        <position position="62"/>
    </location>
    <ligand>
        <name>GTP</name>
        <dbReference type="ChEBI" id="CHEBI:37565"/>
    </ligand>
</feature>
<evidence type="ECO:0000256" key="3">
    <source>
        <dbReference type="ARBA" id="ARBA00001522"/>
    </source>
</evidence>
<dbReference type="GO" id="GO:0005524">
    <property type="term" value="F:ATP binding"/>
    <property type="evidence" value="ECO:0007669"/>
    <property type="project" value="UniProtKB-KW"/>
</dbReference>
<dbReference type="InterPro" id="IPR027417">
    <property type="entry name" value="P-loop_NTPase"/>
</dbReference>
<evidence type="ECO:0000256" key="14">
    <source>
        <dbReference type="ARBA" id="ARBA00022840"/>
    </source>
</evidence>
<proteinExistence type="inferred from homology"/>
<evidence type="ECO:0000256" key="13">
    <source>
        <dbReference type="ARBA" id="ARBA00022777"/>
    </source>
</evidence>
<dbReference type="EC" id="2.7.1.156" evidence="8"/>
<sequence>MLILVSGGSGSGKSAFAEDLITASGLETKIYVATMQVWDAEGEARVARHRAMRAGKGFATLECPVDLKGAGVPEGCALLLEDLTNLAANEWFGVGRAGAEQRVRSGLNRIKDRAALAVVVANELFSDGIEYDKETADYLSCLARLNRAAAELADRVYEVVCGIPVRWKGEGE</sequence>
<dbReference type="InterPro" id="IPR003203">
    <property type="entry name" value="CobU/CobP"/>
</dbReference>
<comment type="pathway">
    <text evidence="6">Cofactor biosynthesis; adenosylcobalamin biosynthesis; adenosylcobalamin from cob(II)yrinate a,c-diamide: step 5/7.</text>
</comment>
<dbReference type="Proteomes" id="UP000760668">
    <property type="component" value="Unassembled WGS sequence"/>
</dbReference>
<evidence type="ECO:0000256" key="1">
    <source>
        <dbReference type="ARBA" id="ARBA00000312"/>
    </source>
</evidence>
<keyword evidence="13 20" id="KW-0418">Kinase</keyword>
<comment type="catalytic activity">
    <reaction evidence="2">
        <text>adenosylcob(III)inamide phosphate + GTP + H(+) = adenosylcob(III)inamide-GDP + diphosphate</text>
        <dbReference type="Rhea" id="RHEA:22712"/>
        <dbReference type="ChEBI" id="CHEBI:15378"/>
        <dbReference type="ChEBI" id="CHEBI:33019"/>
        <dbReference type="ChEBI" id="CHEBI:37565"/>
        <dbReference type="ChEBI" id="CHEBI:58502"/>
        <dbReference type="ChEBI" id="CHEBI:60487"/>
        <dbReference type="EC" id="2.7.7.62"/>
    </reaction>
</comment>
<feature type="active site" description="GMP-histidine intermediate" evidence="18">
    <location>
        <position position="49"/>
    </location>
</feature>
<comment type="pathway">
    <text evidence="5">Cofactor biosynthesis; adenosylcobalamin biosynthesis; adenosylcobalamin from cob(II)yrinate a,c-diamide: step 6/7.</text>
</comment>
<evidence type="ECO:0000256" key="2">
    <source>
        <dbReference type="ARBA" id="ARBA00000711"/>
    </source>
</evidence>
<evidence type="ECO:0000256" key="9">
    <source>
        <dbReference type="ARBA" id="ARBA00012523"/>
    </source>
</evidence>
<name>A0A921SRV3_9FIRM</name>
<evidence type="ECO:0000256" key="18">
    <source>
        <dbReference type="PIRSR" id="PIRSR006135-1"/>
    </source>
</evidence>
<keyword evidence="10" id="KW-0169">Cobalamin biosynthesis</keyword>
<comment type="catalytic activity">
    <reaction evidence="1">
        <text>adenosylcob(III)inamide + ATP = adenosylcob(III)inamide phosphate + ADP + H(+)</text>
        <dbReference type="Rhea" id="RHEA:15769"/>
        <dbReference type="ChEBI" id="CHEBI:2480"/>
        <dbReference type="ChEBI" id="CHEBI:15378"/>
        <dbReference type="ChEBI" id="CHEBI:30616"/>
        <dbReference type="ChEBI" id="CHEBI:58502"/>
        <dbReference type="ChEBI" id="CHEBI:456216"/>
        <dbReference type="EC" id="2.7.1.156"/>
    </reaction>
</comment>
<dbReference type="EC" id="2.7.7.62" evidence="9"/>
<dbReference type="PANTHER" id="PTHR34848:SF1">
    <property type="entry name" value="BIFUNCTIONAL ADENOSYLCOBALAMIN BIOSYNTHESIS PROTEIN COBU"/>
    <property type="match status" value="1"/>
</dbReference>
<dbReference type="RefSeq" id="WP_295368468.1">
    <property type="nucleotide sequence ID" value="NZ_DYUC01000021.1"/>
</dbReference>
<reference evidence="20" key="2">
    <citation type="submission" date="2021-09" db="EMBL/GenBank/DDBJ databases">
        <authorList>
            <person name="Gilroy R."/>
        </authorList>
    </citation>
    <scope>NUCLEOTIDE SEQUENCE</scope>
    <source>
        <strain evidence="20">CHK179-5677</strain>
    </source>
</reference>
<dbReference type="EMBL" id="DYUC01000021">
    <property type="protein sequence ID" value="HJG85896.1"/>
    <property type="molecule type" value="Genomic_DNA"/>
</dbReference>
<evidence type="ECO:0000256" key="8">
    <source>
        <dbReference type="ARBA" id="ARBA00012016"/>
    </source>
</evidence>
<dbReference type="AlphaFoldDB" id="A0A921SRV3"/>
<evidence type="ECO:0000256" key="12">
    <source>
        <dbReference type="ARBA" id="ARBA00022741"/>
    </source>
</evidence>
<accession>A0A921SRV3</accession>
<evidence type="ECO:0000256" key="19">
    <source>
        <dbReference type="PIRSR" id="PIRSR006135-2"/>
    </source>
</evidence>
<evidence type="ECO:0000256" key="15">
    <source>
        <dbReference type="ARBA" id="ARBA00023134"/>
    </source>
</evidence>
<evidence type="ECO:0000256" key="10">
    <source>
        <dbReference type="ARBA" id="ARBA00022573"/>
    </source>
</evidence>
<dbReference type="PANTHER" id="PTHR34848">
    <property type="match status" value="1"/>
</dbReference>
<dbReference type="GO" id="GO:0008820">
    <property type="term" value="F:cobinamide phosphate guanylyltransferase activity"/>
    <property type="evidence" value="ECO:0007669"/>
    <property type="project" value="UniProtKB-EC"/>
</dbReference>
<comment type="caution">
    <text evidence="20">The sequence shown here is derived from an EMBL/GenBank/DDBJ whole genome shotgun (WGS) entry which is preliminary data.</text>
</comment>
<dbReference type="Pfam" id="PF02283">
    <property type="entry name" value="CobU"/>
    <property type="match status" value="1"/>
</dbReference>
<comment type="function">
    <text evidence="4">Catalyzes ATP-dependent phosphorylation of adenosylcobinamide and addition of GMP to adenosylcobinamide phosphate.</text>
</comment>
<gene>
    <name evidence="20" type="ORF">K8V01_02530</name>
</gene>
<dbReference type="GO" id="GO:0043752">
    <property type="term" value="F:adenosylcobinamide kinase activity"/>
    <property type="evidence" value="ECO:0007669"/>
    <property type="project" value="UniProtKB-EC"/>
</dbReference>
<evidence type="ECO:0000256" key="7">
    <source>
        <dbReference type="ARBA" id="ARBA00007490"/>
    </source>
</evidence>
<feature type="binding site" evidence="19">
    <location>
        <begin position="50"/>
        <end position="53"/>
    </location>
    <ligand>
        <name>GTP</name>
        <dbReference type="ChEBI" id="CHEBI:37565"/>
    </ligand>
</feature>
<dbReference type="Gene3D" id="3.40.50.300">
    <property type="entry name" value="P-loop containing nucleotide triphosphate hydrolases"/>
    <property type="match status" value="1"/>
</dbReference>
<comment type="catalytic activity">
    <reaction evidence="3">
        <text>adenosylcob(III)inamide + GTP = adenosylcob(III)inamide phosphate + GDP + H(+)</text>
        <dbReference type="Rhea" id="RHEA:15765"/>
        <dbReference type="ChEBI" id="CHEBI:2480"/>
        <dbReference type="ChEBI" id="CHEBI:15378"/>
        <dbReference type="ChEBI" id="CHEBI:37565"/>
        <dbReference type="ChEBI" id="CHEBI:58189"/>
        <dbReference type="ChEBI" id="CHEBI:58502"/>
        <dbReference type="EC" id="2.7.1.156"/>
    </reaction>
</comment>
<keyword evidence="14" id="KW-0067">ATP-binding</keyword>
<organism evidence="20 21">
    <name type="scientific">Pseudoflavonifractor capillosus</name>
    <dbReference type="NCBI Taxonomy" id="106588"/>
    <lineage>
        <taxon>Bacteria</taxon>
        <taxon>Bacillati</taxon>
        <taxon>Bacillota</taxon>
        <taxon>Clostridia</taxon>
        <taxon>Eubacteriales</taxon>
        <taxon>Oscillospiraceae</taxon>
        <taxon>Pseudoflavonifractor</taxon>
    </lineage>
</organism>
<feature type="binding site" evidence="19">
    <location>
        <begin position="7"/>
        <end position="14"/>
    </location>
    <ligand>
        <name>GTP</name>
        <dbReference type="ChEBI" id="CHEBI:37565"/>
    </ligand>
</feature>
<evidence type="ECO:0000256" key="17">
    <source>
        <dbReference type="ARBA" id="ARBA00030571"/>
    </source>
</evidence>
<evidence type="ECO:0000256" key="11">
    <source>
        <dbReference type="ARBA" id="ARBA00022679"/>
    </source>
</evidence>
<dbReference type="PIRSF" id="PIRSF006135">
    <property type="entry name" value="CobU"/>
    <property type="match status" value="1"/>
</dbReference>
<reference evidence="20" key="1">
    <citation type="journal article" date="2021" name="PeerJ">
        <title>Extensive microbial diversity within the chicken gut microbiome revealed by metagenomics and culture.</title>
        <authorList>
            <person name="Gilroy R."/>
            <person name="Ravi A."/>
            <person name="Getino M."/>
            <person name="Pursley I."/>
            <person name="Horton D.L."/>
            <person name="Alikhan N.F."/>
            <person name="Baker D."/>
            <person name="Gharbi K."/>
            <person name="Hall N."/>
            <person name="Watson M."/>
            <person name="Adriaenssens E.M."/>
            <person name="Foster-Nyarko E."/>
            <person name="Jarju S."/>
            <person name="Secka A."/>
            <person name="Antonio M."/>
            <person name="Oren A."/>
            <person name="Chaudhuri R.R."/>
            <person name="La Ragione R."/>
            <person name="Hildebrand F."/>
            <person name="Pallen M.J."/>
        </authorList>
    </citation>
    <scope>NUCLEOTIDE SEQUENCE</scope>
    <source>
        <strain evidence="20">CHK179-5677</strain>
    </source>
</reference>
<protein>
    <recommendedName>
        <fullName evidence="16">Adenosylcobinamide kinase</fullName>
        <ecNumber evidence="8">2.7.1.156</ecNumber>
        <ecNumber evidence="9">2.7.7.62</ecNumber>
    </recommendedName>
    <alternativeName>
        <fullName evidence="17">Adenosylcobinamide-phosphate guanylyltransferase</fullName>
    </alternativeName>
</protein>
<keyword evidence="15 19" id="KW-0342">GTP-binding</keyword>
<dbReference type="GO" id="GO:0005525">
    <property type="term" value="F:GTP binding"/>
    <property type="evidence" value="ECO:0007669"/>
    <property type="project" value="UniProtKB-KW"/>
</dbReference>
<evidence type="ECO:0000256" key="16">
    <source>
        <dbReference type="ARBA" id="ARBA00029570"/>
    </source>
</evidence>
<evidence type="ECO:0000313" key="21">
    <source>
        <dbReference type="Proteomes" id="UP000760668"/>
    </source>
</evidence>
<dbReference type="SUPFAM" id="SSF52540">
    <property type="entry name" value="P-loop containing nucleoside triphosphate hydrolases"/>
    <property type="match status" value="1"/>
</dbReference>
<evidence type="ECO:0000256" key="5">
    <source>
        <dbReference type="ARBA" id="ARBA00004692"/>
    </source>
</evidence>
<comment type="similarity">
    <text evidence="7">Belongs to the CobU/CobP family.</text>
</comment>
<keyword evidence="12 19" id="KW-0547">Nucleotide-binding</keyword>
<keyword evidence="11" id="KW-0808">Transferase</keyword>
<dbReference type="GO" id="GO:0009236">
    <property type="term" value="P:cobalamin biosynthetic process"/>
    <property type="evidence" value="ECO:0007669"/>
    <property type="project" value="UniProtKB-KW"/>
</dbReference>
<evidence type="ECO:0000256" key="4">
    <source>
        <dbReference type="ARBA" id="ARBA00003889"/>
    </source>
</evidence>
<evidence type="ECO:0000313" key="20">
    <source>
        <dbReference type="EMBL" id="HJG85896.1"/>
    </source>
</evidence>
<feature type="binding site" evidence="19">
    <location>
        <position position="81"/>
    </location>
    <ligand>
        <name>GTP</name>
        <dbReference type="ChEBI" id="CHEBI:37565"/>
    </ligand>
</feature>